<accession>A0A0D8X5Y4</accession>
<evidence type="ECO:0000313" key="8">
    <source>
        <dbReference type="EMBL" id="KJH39903.1"/>
    </source>
</evidence>
<keyword evidence="1" id="KW-0645">Protease</keyword>
<dbReference type="AlphaFoldDB" id="A0A0D8X5Y4"/>
<dbReference type="GO" id="GO:0004222">
    <property type="term" value="F:metalloendopeptidase activity"/>
    <property type="evidence" value="ECO:0007669"/>
    <property type="project" value="InterPro"/>
</dbReference>
<evidence type="ECO:0000313" key="9">
    <source>
        <dbReference type="Proteomes" id="UP000053766"/>
    </source>
</evidence>
<evidence type="ECO:0000259" key="7">
    <source>
        <dbReference type="PROSITE" id="PS51864"/>
    </source>
</evidence>
<keyword evidence="3" id="KW-0378">Hydrolase</keyword>
<dbReference type="Pfam" id="PF01400">
    <property type="entry name" value="Astacin"/>
    <property type="match status" value="1"/>
</dbReference>
<dbReference type="EMBL" id="KN719339">
    <property type="protein sequence ID" value="KJH39903.1"/>
    <property type="molecule type" value="Genomic_DNA"/>
</dbReference>
<dbReference type="PANTHER" id="PTHR10127">
    <property type="entry name" value="DISCOIDIN, CUB, EGF, LAMININ , AND ZINC METALLOPROTEASE DOMAIN CONTAINING"/>
    <property type="match status" value="1"/>
</dbReference>
<organism evidence="8 9">
    <name type="scientific">Dictyocaulus viviparus</name>
    <name type="common">Bovine lungworm</name>
    <dbReference type="NCBI Taxonomy" id="29172"/>
    <lineage>
        <taxon>Eukaryota</taxon>
        <taxon>Metazoa</taxon>
        <taxon>Ecdysozoa</taxon>
        <taxon>Nematoda</taxon>
        <taxon>Chromadorea</taxon>
        <taxon>Rhabditida</taxon>
        <taxon>Rhabditina</taxon>
        <taxon>Rhabditomorpha</taxon>
        <taxon>Strongyloidea</taxon>
        <taxon>Metastrongylidae</taxon>
        <taxon>Dictyocaulus</taxon>
    </lineage>
</organism>
<dbReference type="GO" id="GO:0046872">
    <property type="term" value="F:metal ion binding"/>
    <property type="evidence" value="ECO:0007669"/>
    <property type="project" value="UniProtKB-KW"/>
</dbReference>
<name>A0A0D8X5Y4_DICVI</name>
<reference evidence="8 9" key="1">
    <citation type="submission" date="2013-11" db="EMBL/GenBank/DDBJ databases">
        <title>Draft genome of the bovine lungworm Dictyocaulus viviparus.</title>
        <authorList>
            <person name="Mitreva M."/>
        </authorList>
    </citation>
    <scope>NUCLEOTIDE SEQUENCE [LARGE SCALE GENOMIC DNA]</scope>
    <source>
        <strain evidence="8 9">HannoverDv2000</strain>
    </source>
</reference>
<dbReference type="GO" id="GO:0006508">
    <property type="term" value="P:proteolysis"/>
    <property type="evidence" value="ECO:0007669"/>
    <property type="project" value="UniProtKB-KW"/>
</dbReference>
<dbReference type="Gene3D" id="3.40.390.10">
    <property type="entry name" value="Collagenase (Catalytic Domain)"/>
    <property type="match status" value="1"/>
</dbReference>
<dbReference type="PANTHER" id="PTHR10127:SF780">
    <property type="entry name" value="METALLOENDOPEPTIDASE"/>
    <property type="match status" value="1"/>
</dbReference>
<feature type="non-terminal residue" evidence="8">
    <location>
        <position position="186"/>
    </location>
</feature>
<dbReference type="MEROPS" id="M12.310"/>
<dbReference type="PROSITE" id="PS51864">
    <property type="entry name" value="ASTACIN"/>
    <property type="match status" value="1"/>
</dbReference>
<evidence type="ECO:0000256" key="2">
    <source>
        <dbReference type="ARBA" id="ARBA00022723"/>
    </source>
</evidence>
<evidence type="ECO:0000256" key="4">
    <source>
        <dbReference type="ARBA" id="ARBA00022833"/>
    </source>
</evidence>
<evidence type="ECO:0000256" key="3">
    <source>
        <dbReference type="ARBA" id="ARBA00022801"/>
    </source>
</evidence>
<feature type="non-terminal residue" evidence="8">
    <location>
        <position position="1"/>
    </location>
</feature>
<evidence type="ECO:0000256" key="1">
    <source>
        <dbReference type="ARBA" id="ARBA00022670"/>
    </source>
</evidence>
<keyword evidence="4" id="KW-0862">Zinc</keyword>
<evidence type="ECO:0000256" key="6">
    <source>
        <dbReference type="PROSITE-ProRule" id="PRU01211"/>
    </source>
</evidence>
<proteinExistence type="predicted"/>
<keyword evidence="9" id="KW-1185">Reference proteome</keyword>
<keyword evidence="2" id="KW-0479">Metal-binding</keyword>
<sequence>DPNAADTRRFLQQLLTMEGEIDEQLALSPEQQKDLAEDMKYFVNVGMDHIQAHGDSIEEVNHYSHVDRALYQGDIMLTKEQGDEILEDIRNNENNNRTKRQAYRDWRFPNRLWSDGVFYSFYNASEDAKRVFRKAAEIWENSTCIDFKEDDQATDRIVVLNTSGCWSIIGKIGGPQDLSLGDGCET</sequence>
<gene>
    <name evidence="8" type="ORF">DICVIV_14195</name>
</gene>
<evidence type="ECO:0000256" key="5">
    <source>
        <dbReference type="ARBA" id="ARBA00023049"/>
    </source>
</evidence>
<dbReference type="InterPro" id="IPR024079">
    <property type="entry name" value="MetalloPept_cat_dom_sf"/>
</dbReference>
<protein>
    <submittedName>
        <fullName evidence="8">Astacin</fullName>
    </submittedName>
</protein>
<comment type="caution">
    <text evidence="6">Lacks conserved residue(s) required for the propagation of feature annotation.</text>
</comment>
<dbReference type="SUPFAM" id="SSF55486">
    <property type="entry name" value="Metalloproteases ('zincins'), catalytic domain"/>
    <property type="match status" value="1"/>
</dbReference>
<feature type="domain" description="Peptidase M12A" evidence="7">
    <location>
        <begin position="101"/>
        <end position="186"/>
    </location>
</feature>
<dbReference type="Proteomes" id="UP000053766">
    <property type="component" value="Unassembled WGS sequence"/>
</dbReference>
<dbReference type="OrthoDB" id="5858430at2759"/>
<dbReference type="InterPro" id="IPR001506">
    <property type="entry name" value="Peptidase_M12A"/>
</dbReference>
<keyword evidence="5" id="KW-0482">Metalloprotease</keyword>
<reference evidence="9" key="2">
    <citation type="journal article" date="2016" name="Sci. Rep.">
        <title>Dictyocaulus viviparus genome, variome and transcriptome elucidate lungworm biology and support future intervention.</title>
        <authorList>
            <person name="McNulty S.N."/>
            <person name="Strube C."/>
            <person name="Rosa B.A."/>
            <person name="Martin J.C."/>
            <person name="Tyagi R."/>
            <person name="Choi Y.J."/>
            <person name="Wang Q."/>
            <person name="Hallsworth Pepin K."/>
            <person name="Zhang X."/>
            <person name="Ozersky P."/>
            <person name="Wilson R.K."/>
            <person name="Sternberg P.W."/>
            <person name="Gasser R.B."/>
            <person name="Mitreva M."/>
        </authorList>
    </citation>
    <scope>NUCLEOTIDE SEQUENCE [LARGE SCALE GENOMIC DNA]</scope>
    <source>
        <strain evidence="9">HannoverDv2000</strain>
    </source>
</reference>